<keyword evidence="8" id="KW-0560">Oxidoreductase</keyword>
<evidence type="ECO:0000256" key="2">
    <source>
        <dbReference type="ARBA" id="ARBA00005104"/>
    </source>
</evidence>
<dbReference type="Proteomes" id="UP000193498">
    <property type="component" value="Unassembled WGS sequence"/>
</dbReference>
<dbReference type="InterPro" id="IPR024072">
    <property type="entry name" value="DHFR-like_dom_sf"/>
</dbReference>
<dbReference type="FunCoup" id="A0A1Y1YC15">
    <property type="interactions" value="182"/>
</dbReference>
<comment type="catalytic activity">
    <reaction evidence="12">
        <text>2,5-diamino-6-(1-D-ribitylamino)pyrimidin-4(3H)-one 5'-phosphate + NADP(+) = 2,5-diamino-6-(1-D-ribosylamino)pyrimidin-4(3H)-one 5'-phosphate + NADPH + H(+)</text>
        <dbReference type="Rhea" id="RHEA:27278"/>
        <dbReference type="ChEBI" id="CHEBI:15378"/>
        <dbReference type="ChEBI" id="CHEBI:57783"/>
        <dbReference type="ChEBI" id="CHEBI:58349"/>
        <dbReference type="ChEBI" id="CHEBI:58890"/>
        <dbReference type="ChEBI" id="CHEBI:59545"/>
        <dbReference type="EC" id="1.1.1.302"/>
    </reaction>
</comment>
<evidence type="ECO:0000256" key="6">
    <source>
        <dbReference type="ARBA" id="ARBA00022619"/>
    </source>
</evidence>
<keyword evidence="6" id="KW-0686">Riboflavin biosynthesis</keyword>
<evidence type="ECO:0000256" key="10">
    <source>
        <dbReference type="ARBA" id="ARBA00031630"/>
    </source>
</evidence>
<dbReference type="InterPro" id="IPR050765">
    <property type="entry name" value="Riboflavin_Biosynth_HTPR"/>
</dbReference>
<evidence type="ECO:0000256" key="5">
    <source>
        <dbReference type="ARBA" id="ARBA00015035"/>
    </source>
</evidence>
<evidence type="ECO:0000256" key="3">
    <source>
        <dbReference type="ARBA" id="ARBA00009723"/>
    </source>
</evidence>
<dbReference type="GO" id="GO:0009231">
    <property type="term" value="P:riboflavin biosynthetic process"/>
    <property type="evidence" value="ECO:0007669"/>
    <property type="project" value="UniProtKB-KW"/>
</dbReference>
<comment type="catalytic activity">
    <reaction evidence="11">
        <text>2,5-diamino-6-(1-D-ribitylamino)pyrimidin-4(3H)-one 5'-phosphate + NAD(+) = 2,5-diamino-6-(1-D-ribosylamino)pyrimidin-4(3H)-one 5'-phosphate + NADH + H(+)</text>
        <dbReference type="Rhea" id="RHEA:27274"/>
        <dbReference type="ChEBI" id="CHEBI:15378"/>
        <dbReference type="ChEBI" id="CHEBI:57540"/>
        <dbReference type="ChEBI" id="CHEBI:57945"/>
        <dbReference type="ChEBI" id="CHEBI:58890"/>
        <dbReference type="ChEBI" id="CHEBI:59545"/>
        <dbReference type="EC" id="1.1.1.302"/>
    </reaction>
</comment>
<evidence type="ECO:0000256" key="9">
    <source>
        <dbReference type="ARBA" id="ARBA00030073"/>
    </source>
</evidence>
<evidence type="ECO:0000313" key="14">
    <source>
        <dbReference type="EMBL" id="ORX95570.1"/>
    </source>
</evidence>
<evidence type="ECO:0000256" key="1">
    <source>
        <dbReference type="ARBA" id="ARBA00003555"/>
    </source>
</evidence>
<comment type="similarity">
    <text evidence="3">Belongs to the HTP reductase family.</text>
</comment>
<evidence type="ECO:0000313" key="15">
    <source>
        <dbReference type="Proteomes" id="UP000193498"/>
    </source>
</evidence>
<evidence type="ECO:0000256" key="8">
    <source>
        <dbReference type="ARBA" id="ARBA00023002"/>
    </source>
</evidence>
<evidence type="ECO:0000256" key="12">
    <source>
        <dbReference type="ARBA" id="ARBA00049020"/>
    </source>
</evidence>
<dbReference type="EC" id="1.1.1.302" evidence="4"/>
<dbReference type="EMBL" id="MCFE01000172">
    <property type="protein sequence ID" value="ORX95570.1"/>
    <property type="molecule type" value="Genomic_DNA"/>
</dbReference>
<dbReference type="STRING" id="1314790.A0A1Y1YC15"/>
<evidence type="ECO:0000256" key="7">
    <source>
        <dbReference type="ARBA" id="ARBA00022857"/>
    </source>
</evidence>
<accession>A0A1Y1YC15</accession>
<dbReference type="OrthoDB" id="5432at2759"/>
<keyword evidence="15" id="KW-1185">Reference proteome</keyword>
<comment type="pathway">
    <text evidence="2">Cofactor biosynthesis; riboflavin biosynthesis.</text>
</comment>
<feature type="domain" description="Bacterial bifunctional deaminase-reductase C-terminal" evidence="13">
    <location>
        <begin position="25"/>
        <end position="215"/>
    </location>
</feature>
<dbReference type="GO" id="GO:0008703">
    <property type="term" value="F:5-amino-6-(5-phosphoribosylamino)uracil reductase activity"/>
    <property type="evidence" value="ECO:0007669"/>
    <property type="project" value="InterPro"/>
</dbReference>
<comment type="function">
    <text evidence="1">Catalyzes an early step in riboflavin biosynthesis, the NADPH-dependent reduction of the ribose side chain of 2,5-diamino-6-ribosylamino-4(3H)-pyrimidinone 5'-phosphate, yielding 2,5-diamino-6-ribitylamino-4(3H)-pyrimidinone 5'-phosphate.</text>
</comment>
<keyword evidence="7" id="KW-0521">NADP</keyword>
<comment type="caution">
    <text evidence="14">The sequence shown here is derived from an EMBL/GenBank/DDBJ whole genome shotgun (WGS) entry which is preliminary data.</text>
</comment>
<organism evidence="14 15">
    <name type="scientific">Basidiobolus meristosporus CBS 931.73</name>
    <dbReference type="NCBI Taxonomy" id="1314790"/>
    <lineage>
        <taxon>Eukaryota</taxon>
        <taxon>Fungi</taxon>
        <taxon>Fungi incertae sedis</taxon>
        <taxon>Zoopagomycota</taxon>
        <taxon>Entomophthoromycotina</taxon>
        <taxon>Basidiobolomycetes</taxon>
        <taxon>Basidiobolales</taxon>
        <taxon>Basidiobolaceae</taxon>
        <taxon>Basidiobolus</taxon>
    </lineage>
</organism>
<reference evidence="14 15" key="1">
    <citation type="submission" date="2016-07" db="EMBL/GenBank/DDBJ databases">
        <title>Pervasive Adenine N6-methylation of Active Genes in Fungi.</title>
        <authorList>
            <consortium name="DOE Joint Genome Institute"/>
            <person name="Mondo S.J."/>
            <person name="Dannebaum R.O."/>
            <person name="Kuo R.C."/>
            <person name="Labutti K."/>
            <person name="Haridas S."/>
            <person name="Kuo A."/>
            <person name="Salamov A."/>
            <person name="Ahrendt S.R."/>
            <person name="Lipzen A."/>
            <person name="Sullivan W."/>
            <person name="Andreopoulos W.B."/>
            <person name="Clum A."/>
            <person name="Lindquist E."/>
            <person name="Daum C."/>
            <person name="Ramamoorthy G.K."/>
            <person name="Gryganskyi A."/>
            <person name="Culley D."/>
            <person name="Magnuson J.K."/>
            <person name="James T.Y."/>
            <person name="O'Malley M.A."/>
            <person name="Stajich J.E."/>
            <person name="Spatafora J.W."/>
            <person name="Visel A."/>
            <person name="Grigoriev I.V."/>
        </authorList>
    </citation>
    <scope>NUCLEOTIDE SEQUENCE [LARGE SCALE GENOMIC DNA]</scope>
    <source>
        <strain evidence="14 15">CBS 931.73</strain>
    </source>
</reference>
<dbReference type="InterPro" id="IPR002734">
    <property type="entry name" value="RibDG_C"/>
</dbReference>
<evidence type="ECO:0000259" key="13">
    <source>
        <dbReference type="Pfam" id="PF01872"/>
    </source>
</evidence>
<dbReference type="SUPFAM" id="SSF53597">
    <property type="entry name" value="Dihydrofolate reductase-like"/>
    <property type="match status" value="1"/>
</dbReference>
<proteinExistence type="inferred from homology"/>
<protein>
    <recommendedName>
        <fullName evidence="5">2,5-diamino-6-ribosylamino-4(3H)-pyrimidinone 5'-phosphate reductase</fullName>
        <ecNumber evidence="4">1.1.1.302</ecNumber>
    </recommendedName>
    <alternativeName>
        <fullName evidence="10">2,5-diamino-6-(5-phospho-D-ribosylamino)pyrimidin-4(3H)-one reductase</fullName>
    </alternativeName>
    <alternativeName>
        <fullName evidence="9">2,5-diamino-6-ribitylamino-4(3H)-pyrimidinone 5'-phosphate synthase</fullName>
    </alternativeName>
</protein>
<dbReference type="AlphaFoldDB" id="A0A1Y1YC15"/>
<sequence>MSGVQEAKSFLSSIYQRAEESYKKPYVTLTYAQSLDGKIAGSGGKQITLSCNESMAVTHRLRTINDGILIGVGTLLNDDPRLTARIVEPNEIPTQPRPIILDSNLRFPLKSNLILSASQGGGKFPWVFCAPDHPPQRRQALEAAGVQIFVVPRHGDKLSIPEVLRKIEELGIRKLMVEGGSNVIREFLASGFVDLCVVTIAPVYIGGTGVASVADGDVSFFNPFSYIGQD</sequence>
<evidence type="ECO:0000256" key="4">
    <source>
        <dbReference type="ARBA" id="ARBA00012851"/>
    </source>
</evidence>
<dbReference type="PANTHER" id="PTHR38011">
    <property type="entry name" value="DIHYDROFOLATE REDUCTASE FAMILY PROTEIN (AFU_ORTHOLOGUE AFUA_8G06820)"/>
    <property type="match status" value="1"/>
</dbReference>
<dbReference type="InParanoid" id="A0A1Y1YC15"/>
<evidence type="ECO:0000256" key="11">
    <source>
        <dbReference type="ARBA" id="ARBA00047550"/>
    </source>
</evidence>
<dbReference type="PANTHER" id="PTHR38011:SF7">
    <property type="entry name" value="2,5-DIAMINO-6-RIBOSYLAMINO-4(3H)-PYRIMIDINONE 5'-PHOSPHATE REDUCTASE"/>
    <property type="match status" value="1"/>
</dbReference>
<name>A0A1Y1YC15_9FUNG</name>
<dbReference type="Pfam" id="PF01872">
    <property type="entry name" value="RibD_C"/>
    <property type="match status" value="1"/>
</dbReference>
<dbReference type="Gene3D" id="3.40.430.10">
    <property type="entry name" value="Dihydrofolate Reductase, subunit A"/>
    <property type="match status" value="1"/>
</dbReference>
<gene>
    <name evidence="14" type="ORF">K493DRAFT_219005</name>
</gene>